<dbReference type="Pfam" id="PF01266">
    <property type="entry name" value="DAO"/>
    <property type="match status" value="1"/>
</dbReference>
<dbReference type="InterPro" id="IPR028896">
    <property type="entry name" value="GcvT/YgfZ/DmdA"/>
</dbReference>
<evidence type="ECO:0000259" key="3">
    <source>
        <dbReference type="Pfam" id="PF01266"/>
    </source>
</evidence>
<feature type="domain" description="FAD dependent oxidoreductase" evidence="3">
    <location>
        <begin position="44"/>
        <end position="408"/>
    </location>
</feature>
<feature type="domain" description="Aminomethyltransferase C-terminal" evidence="5">
    <location>
        <begin position="791"/>
        <end position="874"/>
    </location>
</feature>
<accession>A0A6A4WM88</accession>
<dbReference type="InterPro" id="IPR036188">
    <property type="entry name" value="FAD/NAD-bd_sf"/>
</dbReference>
<keyword evidence="8" id="KW-1185">Reference proteome</keyword>
<reference evidence="7 8" key="1">
    <citation type="submission" date="2019-07" db="EMBL/GenBank/DDBJ databases">
        <title>Draft genome assembly of a fouling barnacle, Amphibalanus amphitrite (Darwin, 1854): The first reference genome for Thecostraca.</title>
        <authorList>
            <person name="Kim W."/>
        </authorList>
    </citation>
    <scope>NUCLEOTIDE SEQUENCE [LARGE SCALE GENOMIC DNA]</scope>
    <source>
        <strain evidence="7">SNU_AA5</strain>
        <tissue evidence="7">Soma without cirri and trophi</tissue>
    </source>
</reference>
<dbReference type="SUPFAM" id="SSF103025">
    <property type="entry name" value="Folate-binding domain"/>
    <property type="match status" value="1"/>
</dbReference>
<dbReference type="InterPro" id="IPR006222">
    <property type="entry name" value="GCVT_N"/>
</dbReference>
<evidence type="ECO:0000259" key="6">
    <source>
        <dbReference type="Pfam" id="PF16350"/>
    </source>
</evidence>
<dbReference type="SUPFAM" id="SSF101790">
    <property type="entry name" value="Aminomethyltransferase beta-barrel domain"/>
    <property type="match status" value="1"/>
</dbReference>
<comment type="similarity">
    <text evidence="1">Belongs to the GcvT family.</text>
</comment>
<dbReference type="SUPFAM" id="SSF51905">
    <property type="entry name" value="FAD/NAD(P)-binding domain"/>
    <property type="match status" value="1"/>
</dbReference>
<comment type="caution">
    <text evidence="7">The sequence shown here is derived from an EMBL/GenBank/DDBJ whole genome shotgun (WGS) entry which is preliminary data.</text>
</comment>
<dbReference type="Proteomes" id="UP000440578">
    <property type="component" value="Unassembled WGS sequence"/>
</dbReference>
<dbReference type="Gene3D" id="2.40.30.110">
    <property type="entry name" value="Aminomethyltransferase beta-barrel domains"/>
    <property type="match status" value="1"/>
</dbReference>
<dbReference type="Pfam" id="PF08669">
    <property type="entry name" value="GCV_T_C"/>
    <property type="match status" value="1"/>
</dbReference>
<keyword evidence="7" id="KW-0670">Pyruvate</keyword>
<dbReference type="Pfam" id="PF16350">
    <property type="entry name" value="FAO_M"/>
    <property type="match status" value="1"/>
</dbReference>
<dbReference type="FunFam" id="3.30.70.1400:FF:000003">
    <property type="entry name" value="Pyruvate dehydrogenase phosphatase regulatory subunit"/>
    <property type="match status" value="1"/>
</dbReference>
<dbReference type="PANTHER" id="PTHR43757:SF15">
    <property type="entry name" value="PYRUVATE DEHYDROGENASE PHOSPHATASE REGULATORY SUBUNIT, MITOCHONDRIAL-LIKE"/>
    <property type="match status" value="1"/>
</dbReference>
<dbReference type="Gene3D" id="3.30.1360.120">
    <property type="entry name" value="Probable tRNA modification gtpase trme, domain 1"/>
    <property type="match status" value="1"/>
</dbReference>
<dbReference type="InterPro" id="IPR029043">
    <property type="entry name" value="GcvT/YgfZ_C"/>
</dbReference>
<evidence type="ECO:0000313" key="7">
    <source>
        <dbReference type="EMBL" id="KAF0308516.1"/>
    </source>
</evidence>
<dbReference type="Gene3D" id="3.30.70.1400">
    <property type="entry name" value="Aminomethyltransferase beta-barrel domains"/>
    <property type="match status" value="1"/>
</dbReference>
<feature type="region of interest" description="Disordered" evidence="2">
    <location>
        <begin position="880"/>
        <end position="905"/>
    </location>
</feature>
<sequence length="905" mass="101222">MAPLPVPLPLLGQLSRAARGPVWLAARGYQQGGAPRPPLPEEADTVICGGGLLGTSILYHLAERGLAPHTVLMDLGQLGSGVTSLAAGIVSMNQLTRAQSKLVRKSQVLFRRLTEAGYDVGMEEYGSLHLARNDERMQQYRRLTALSESLDTDFQMLTPDQVRLHCPLLRTEDLKGGLWIPSDITASPLKLTRTLADIAQQRGATIMERVRVLRVLSDGRRVTGVETDVGTIRCKRFVNVAGYWSHDLGKLSEPNVKVPVHPCEHYFLATKPVDSMELPDFSEMPSVVDPDGRIYVRAKDGCIVAGGFEENAQPAFEEMEFMPARFDSESLQPDWDHFYGLLHEIVHRVPGVGDATLDRLISSPETYSPDGQWIMGEVPELENYFVAAGLGASGTAAAGGVGRIMAYWIVEGEPHLDVYEMDVRRFLALHNNRTFLRTRIHEVPGQCMRIPWMFPEYRSGRRLRTSPIFPRMKECGAQFGAVMGYERPSYFDPAAVTVSSTDRQTTSGNPQRRPEFSIAVTDSFGKPRWFDRVEEEYNACRERVAISDYSSFTKIDLMSKGDEVVHMLQYLCSNDVNVPVGNILHTGMQNRHGGYENDCSLARIAHNHYMLICPTIQHGRCRSWLQRHAPTDGSVVVSDITSLYTALCVMGPLARELMSELTDQDLSPKSFPFFTFKEMDVGMIAGVRAMNMTHTGELGWVLYVPNEYALYVYDLLMERGQDYGVALAGYFAMRSLRVEKFYAFWGQDLGTTTTPLECGRGFRVKFNRDMDFIGREALLRQKAEGVKRLYVHFTVQEHDPSDDPWAWGHEPILRDGAYCGLVTTSAFGYSLGKLVCLGFVQDLSAGSPSVITSDYVLRGNYQINIGGRLFPAKPSLVSPSLPTKYQEPTQKRYQATQHTSWSQRG</sequence>
<evidence type="ECO:0000259" key="4">
    <source>
        <dbReference type="Pfam" id="PF01571"/>
    </source>
</evidence>
<evidence type="ECO:0000256" key="1">
    <source>
        <dbReference type="ARBA" id="ARBA00008609"/>
    </source>
</evidence>
<proteinExistence type="inferred from homology"/>
<dbReference type="AlphaFoldDB" id="A0A6A4WM88"/>
<dbReference type="PANTHER" id="PTHR43757">
    <property type="entry name" value="AMINOMETHYLTRANSFERASE"/>
    <property type="match status" value="1"/>
</dbReference>
<dbReference type="InterPro" id="IPR027266">
    <property type="entry name" value="TrmE/GcvT-like"/>
</dbReference>
<dbReference type="SUPFAM" id="SSF54373">
    <property type="entry name" value="FAD-linked reductases, C-terminal domain"/>
    <property type="match status" value="1"/>
</dbReference>
<evidence type="ECO:0000313" key="8">
    <source>
        <dbReference type="Proteomes" id="UP000440578"/>
    </source>
</evidence>
<dbReference type="Gene3D" id="3.50.50.60">
    <property type="entry name" value="FAD/NAD(P)-binding domain"/>
    <property type="match status" value="1"/>
</dbReference>
<evidence type="ECO:0000256" key="2">
    <source>
        <dbReference type="SAM" id="MobiDB-lite"/>
    </source>
</evidence>
<dbReference type="InterPro" id="IPR013977">
    <property type="entry name" value="GcvT_C"/>
</dbReference>
<organism evidence="7 8">
    <name type="scientific">Amphibalanus amphitrite</name>
    <name type="common">Striped barnacle</name>
    <name type="synonym">Balanus amphitrite</name>
    <dbReference type="NCBI Taxonomy" id="1232801"/>
    <lineage>
        <taxon>Eukaryota</taxon>
        <taxon>Metazoa</taxon>
        <taxon>Ecdysozoa</taxon>
        <taxon>Arthropoda</taxon>
        <taxon>Crustacea</taxon>
        <taxon>Multicrustacea</taxon>
        <taxon>Cirripedia</taxon>
        <taxon>Thoracica</taxon>
        <taxon>Thoracicalcarea</taxon>
        <taxon>Balanomorpha</taxon>
        <taxon>Balanoidea</taxon>
        <taxon>Balanidae</taxon>
        <taxon>Amphibalaninae</taxon>
        <taxon>Amphibalanus</taxon>
    </lineage>
</organism>
<dbReference type="InterPro" id="IPR032503">
    <property type="entry name" value="FAO_M"/>
</dbReference>
<dbReference type="GO" id="GO:0005739">
    <property type="term" value="C:mitochondrion"/>
    <property type="evidence" value="ECO:0007669"/>
    <property type="project" value="TreeGrafter"/>
</dbReference>
<gene>
    <name evidence="7" type="primary">PDPR</name>
    <name evidence="7" type="ORF">FJT64_002150</name>
</gene>
<dbReference type="InterPro" id="IPR006076">
    <property type="entry name" value="FAD-dep_OxRdtase"/>
</dbReference>
<feature type="domain" description="FAD dependent oxidoreductase central" evidence="6">
    <location>
        <begin position="411"/>
        <end position="466"/>
    </location>
</feature>
<dbReference type="Pfam" id="PF01571">
    <property type="entry name" value="GCV_T"/>
    <property type="match status" value="1"/>
</dbReference>
<name>A0A6A4WM88_AMPAM</name>
<dbReference type="EMBL" id="VIIS01000481">
    <property type="protein sequence ID" value="KAF0308516.1"/>
    <property type="molecule type" value="Genomic_DNA"/>
</dbReference>
<evidence type="ECO:0000259" key="5">
    <source>
        <dbReference type="Pfam" id="PF08669"/>
    </source>
</evidence>
<feature type="domain" description="GCVT N-terminal" evidence="4">
    <location>
        <begin position="470"/>
        <end position="767"/>
    </location>
</feature>
<dbReference type="OrthoDB" id="429143at2759"/>
<protein>
    <submittedName>
        <fullName evidence="7">Pyruvate dehydrogenase phosphatase regulatory subunit, mitochondrial</fullName>
    </submittedName>
</protein>
<dbReference type="Gene3D" id="3.30.9.10">
    <property type="entry name" value="D-Amino Acid Oxidase, subunit A, domain 2"/>
    <property type="match status" value="1"/>
</dbReference>